<dbReference type="EMBL" id="NNAY01000448">
    <property type="protein sequence ID" value="OXU28315.1"/>
    <property type="molecule type" value="Genomic_DNA"/>
</dbReference>
<organism evidence="1 2">
    <name type="scientific">Trichomalopsis sarcophagae</name>
    <dbReference type="NCBI Taxonomy" id="543379"/>
    <lineage>
        <taxon>Eukaryota</taxon>
        <taxon>Metazoa</taxon>
        <taxon>Ecdysozoa</taxon>
        <taxon>Arthropoda</taxon>
        <taxon>Hexapoda</taxon>
        <taxon>Insecta</taxon>
        <taxon>Pterygota</taxon>
        <taxon>Neoptera</taxon>
        <taxon>Endopterygota</taxon>
        <taxon>Hymenoptera</taxon>
        <taxon>Apocrita</taxon>
        <taxon>Proctotrupomorpha</taxon>
        <taxon>Chalcidoidea</taxon>
        <taxon>Pteromalidae</taxon>
        <taxon>Pteromalinae</taxon>
        <taxon>Trichomalopsis</taxon>
    </lineage>
</organism>
<reference evidence="1 2" key="1">
    <citation type="journal article" date="2017" name="Curr. Biol.">
        <title>The Evolution of Venom by Co-option of Single-Copy Genes.</title>
        <authorList>
            <person name="Martinson E.O."/>
            <person name="Mrinalini"/>
            <person name="Kelkar Y.D."/>
            <person name="Chang C.H."/>
            <person name="Werren J.H."/>
        </authorList>
    </citation>
    <scope>NUCLEOTIDE SEQUENCE [LARGE SCALE GENOMIC DNA]</scope>
    <source>
        <strain evidence="1 2">Alberta</strain>
        <tissue evidence="1">Whole body</tissue>
    </source>
</reference>
<keyword evidence="2" id="KW-1185">Reference proteome</keyword>
<dbReference type="AlphaFoldDB" id="A0A232FCA2"/>
<name>A0A232FCA2_9HYME</name>
<dbReference type="Pfam" id="PF14223">
    <property type="entry name" value="Retrotran_gag_2"/>
    <property type="match status" value="1"/>
</dbReference>
<protein>
    <submittedName>
        <fullName evidence="1">Uncharacterized protein</fullName>
    </submittedName>
</protein>
<dbReference type="Proteomes" id="UP000215335">
    <property type="component" value="Unassembled WGS sequence"/>
</dbReference>
<gene>
    <name evidence="1" type="ORF">TSAR_013197</name>
</gene>
<accession>A0A232FCA2</accession>
<comment type="caution">
    <text evidence="1">The sequence shown here is derived from an EMBL/GenBank/DDBJ whole genome shotgun (WGS) entry which is preliminary data.</text>
</comment>
<evidence type="ECO:0000313" key="1">
    <source>
        <dbReference type="EMBL" id="OXU28315.1"/>
    </source>
</evidence>
<sequence>MLAQSRLETVWKRFYAFHITEDETVRVQLERFESIVKKLDEIDKKPSEEAIVSKLLSSLSENFELFTVAWECTPKDDQTQKTLIARLINNNACASPKSHVKKKTRSKKDIKELKQRTSCGRGHNSAKAVKGTTALVCDINSSYQCISTESSRDFIADTGAGRPMTFRKEFFSEIRPNSVGSAVKVADNRCIDAPGAVEYVQALECNEFSQARIVFECRVILLGSFSIRAVEFYMSANEEMCSTCPILAVICFLLDQKIKKA</sequence>
<evidence type="ECO:0000313" key="2">
    <source>
        <dbReference type="Proteomes" id="UP000215335"/>
    </source>
</evidence>
<proteinExistence type="predicted"/>